<gene>
    <name evidence="1" type="ORF">O6H91_02G023500</name>
</gene>
<reference evidence="2" key="1">
    <citation type="journal article" date="2024" name="Proc. Natl. Acad. Sci. U.S.A.">
        <title>Extraordinary preservation of gene collinearity over three hundred million years revealed in homosporous lycophytes.</title>
        <authorList>
            <person name="Li C."/>
            <person name="Wickell D."/>
            <person name="Kuo L.Y."/>
            <person name="Chen X."/>
            <person name="Nie B."/>
            <person name="Liao X."/>
            <person name="Peng D."/>
            <person name="Ji J."/>
            <person name="Jenkins J."/>
            <person name="Williams M."/>
            <person name="Shu S."/>
            <person name="Plott C."/>
            <person name="Barry K."/>
            <person name="Rajasekar S."/>
            <person name="Grimwood J."/>
            <person name="Han X."/>
            <person name="Sun S."/>
            <person name="Hou Z."/>
            <person name="He W."/>
            <person name="Dai G."/>
            <person name="Sun C."/>
            <person name="Schmutz J."/>
            <person name="Leebens-Mack J.H."/>
            <person name="Li F.W."/>
            <person name="Wang L."/>
        </authorList>
    </citation>
    <scope>NUCLEOTIDE SEQUENCE [LARGE SCALE GENOMIC DNA]</scope>
    <source>
        <strain evidence="2">cv. PW_Plant_1</strain>
    </source>
</reference>
<protein>
    <submittedName>
        <fullName evidence="1">Uncharacterized protein</fullName>
    </submittedName>
</protein>
<sequence>MAESSSEERRGSKRRSVLLATADLVGAARQTVVAKFRKDIDPEEEPDFAERNPTWEDALPPIHGVTEDLEIPSLRAGPSQISSFPAALLPFAEILTGISINPSDSHAKQRWKNAYSSVKKELIMKKQNMRSAVGTGARMDGYSLGLWDSYSPSRLALFHALYNQKTEYFLAIVICCHLIILTMKASDNLAWAHVKMYSLDVADNFITFLYTIECFLRILCLGAFKGPHSYFRNGYNRLDFVIILDSWIHITVKSAFGKDRYARIAVLRAFRVLLVLRDYSFFSNVIAIMDAIKRSIGPLENVIFLTFLVLSYYSLLAIQFLGSSLLKRCTRTTDNQVSYPARFCDVKANTASFICPKSQNQSCKVYGNANYGATNFDNFPHALLTMFQVISLEGWSLLMYEIKDSNSANADAYFVSLVILGTYFLISVFVAAISGVFLRVRQEHQILLKRARQKNQLTFFKATVMATALKDVIIEDDSKLRWYERLLNRSTAISIKLKSAFKSASFKMTRLTTFDEVMIGSKRMDMQGLSRNHSNSLSRSLSMGTQAALTIQQKAQYIVENYLFRYSELVAVSTNMVVLCLIHEGMSKQLLYTTYAMEAIFLVVFTLEMALRFVAYGFVRYCDDKMNLWDTMIIVVSAGAVMTRVYPNISAARILRWFYSTKEEADKNTTIMVICMKSLGALASVAFFYLLVIFVFSIMGMELYGGQFYNFSDGYPRANHDNIFQAMLLWFSVTTGESWVNQMWNGMRHGVKQNWTAPFLFVFYYAITAYVVLNLVIAVILEKNELTDNQKKHIQKASLVEFLKLLKARQSKTFARSSTWVGGAVKGAEAGMKSFVKRLKTMKVKPISIPAQEISVAGNEDSVPFLKSKQELESTEPPSLGLPGGSTQPVKEQFASSTDGARRTSRLQVDNVSKVSEVNLDKVQEQGSVKRRTSLSRRASQILQNTGFTPEIINNGRRRTTLESAVLSLMAGDSKLVNPGLENVNSDLESLHKLAPPMDRTQSSFKRSTSKPTRISFQLSDYELFQPVAQNINLQKAWYMSGYALFIFAESSPVRKFCGIIVENIWYMRFILLWVAISIFVLAEMTSKGKSVLWPNTLPHVDKVIIAVFASDLALKLVAHGFLLTPEPYIGDLYNLTDLSILLIEIVSLMPLSQPEKRIVRALLALRPLRLVCRVEGLRNLFSTLLRTLPAIASVLIFTFTIFSIFAVIGVQLFRGLLFSCNDGGVNNRAYCTGNFVNSAEILSPRVWDNPPFHFDDVGTAMLSLFVVSTFDNWVGNVLYPVMDISHRDEQPIRNFSPLNALYFVAFVSIGGFFILRMFVGVFIDQFGLKSGSKLLTERQKLMRDMNRIIQKLTPVKIPEPPSWYISNLCHRIQYSPWYPKIMIGVIIINYIFLSTHYAGETVTVALMRKRIQCGFVSTYLLEMLMKFFGNEKRHYLTNFADAFEVFLSITGAACLFPPKDSMRQLMGRLVYATRIFCIVRHIPRATTLVRTLYICLPSMLDIMGLLMIFLFCFAGVGVQVFADVKDGQCLGPWMTFRSFTSAFITVFQVTTADNWSCIMVDTMVNKPYCTDSKNLQANDCGSTIGGVVYFVTLITLASHIFMNLFVAIILDAITFGILSENAMITPDHLTKFQLLWADKAFDPKCTGYIGIHKLRSFVDKLGIPLGRRHNASTQWYTRIEYEVLSFYVPKKGIPFKQLLETLTLYKVGPTGLPLPLRVEREKQILNTYREGATIKIQAAVRGFLVRRRMAKSKPKQEKIKYGPILFE</sequence>
<evidence type="ECO:0000313" key="1">
    <source>
        <dbReference type="EMBL" id="KAJ7564574.1"/>
    </source>
</evidence>
<keyword evidence="2" id="KW-1185">Reference proteome</keyword>
<comment type="caution">
    <text evidence="1">The sequence shown here is derived from an EMBL/GenBank/DDBJ whole genome shotgun (WGS) entry which is preliminary data.</text>
</comment>
<accession>A0ACC2EDM4</accession>
<name>A0ACC2EDM4_DIPCM</name>
<dbReference type="EMBL" id="CM055093">
    <property type="protein sequence ID" value="KAJ7564574.1"/>
    <property type="molecule type" value="Genomic_DNA"/>
</dbReference>
<organism evidence="1 2">
    <name type="scientific">Diphasiastrum complanatum</name>
    <name type="common">Issler's clubmoss</name>
    <name type="synonym">Lycopodium complanatum</name>
    <dbReference type="NCBI Taxonomy" id="34168"/>
    <lineage>
        <taxon>Eukaryota</taxon>
        <taxon>Viridiplantae</taxon>
        <taxon>Streptophyta</taxon>
        <taxon>Embryophyta</taxon>
        <taxon>Tracheophyta</taxon>
        <taxon>Lycopodiopsida</taxon>
        <taxon>Lycopodiales</taxon>
        <taxon>Lycopodiaceae</taxon>
        <taxon>Lycopodioideae</taxon>
        <taxon>Diphasiastrum</taxon>
    </lineage>
</organism>
<proteinExistence type="predicted"/>
<dbReference type="Proteomes" id="UP001162992">
    <property type="component" value="Chromosome 2"/>
</dbReference>
<evidence type="ECO:0000313" key="2">
    <source>
        <dbReference type="Proteomes" id="UP001162992"/>
    </source>
</evidence>